<keyword evidence="8" id="KW-0539">Nucleus</keyword>
<dbReference type="HAMAP" id="MF_00374">
    <property type="entry name" value="Ribosomal_uL29"/>
    <property type="match status" value="1"/>
</dbReference>
<evidence type="ECO:0000313" key="13">
    <source>
        <dbReference type="Proteomes" id="UP000823674"/>
    </source>
</evidence>
<feature type="domain" description="DOG1" evidence="11">
    <location>
        <begin position="126"/>
        <end position="336"/>
    </location>
</feature>
<evidence type="ECO:0000256" key="8">
    <source>
        <dbReference type="ARBA" id="ARBA00023242"/>
    </source>
</evidence>
<dbReference type="SUPFAM" id="SSF46561">
    <property type="entry name" value="Ribosomal protein L29 (L29p)"/>
    <property type="match status" value="1"/>
</dbReference>
<gene>
    <name evidence="12" type="primary">A06p039320.1_BraROA</name>
    <name evidence="12" type="ORF">IGI04_024051</name>
</gene>
<keyword evidence="4" id="KW-0805">Transcription regulation</keyword>
<name>A0ABQ7M5K5_BRACM</name>
<protein>
    <recommendedName>
        <fullName evidence="11">DOG1 domain-containing protein</fullName>
    </recommendedName>
</protein>
<proteinExistence type="inferred from homology"/>
<dbReference type="InterPro" id="IPR001854">
    <property type="entry name" value="Ribosomal_uL29"/>
</dbReference>
<keyword evidence="5" id="KW-0238">DNA-binding</keyword>
<dbReference type="NCBIfam" id="TIGR00012">
    <property type="entry name" value="L29"/>
    <property type="match status" value="1"/>
</dbReference>
<evidence type="ECO:0000256" key="4">
    <source>
        <dbReference type="ARBA" id="ARBA00023015"/>
    </source>
</evidence>
<evidence type="ECO:0000256" key="3">
    <source>
        <dbReference type="ARBA" id="ARBA00022980"/>
    </source>
</evidence>
<evidence type="ECO:0000256" key="6">
    <source>
        <dbReference type="ARBA" id="ARBA00023159"/>
    </source>
</evidence>
<keyword evidence="7" id="KW-0804">Transcription</keyword>
<accession>A0ABQ7M5K5</accession>
<organism evidence="12 13">
    <name type="scientific">Brassica rapa subsp. trilocularis</name>
    <dbReference type="NCBI Taxonomy" id="1813537"/>
    <lineage>
        <taxon>Eukaryota</taxon>
        <taxon>Viridiplantae</taxon>
        <taxon>Streptophyta</taxon>
        <taxon>Embryophyta</taxon>
        <taxon>Tracheophyta</taxon>
        <taxon>Spermatophyta</taxon>
        <taxon>Magnoliopsida</taxon>
        <taxon>eudicotyledons</taxon>
        <taxon>Gunneridae</taxon>
        <taxon>Pentapetalae</taxon>
        <taxon>rosids</taxon>
        <taxon>malvids</taxon>
        <taxon>Brassicales</taxon>
        <taxon>Brassicaceae</taxon>
        <taxon>Brassiceae</taxon>
        <taxon>Brassica</taxon>
    </lineage>
</organism>
<dbReference type="InterPro" id="IPR025422">
    <property type="entry name" value="TGA_domain"/>
</dbReference>
<feature type="region of interest" description="Disordered" evidence="10">
    <location>
        <begin position="508"/>
        <end position="528"/>
    </location>
</feature>
<dbReference type="Pfam" id="PF00831">
    <property type="entry name" value="Ribosomal_L29"/>
    <property type="match status" value="1"/>
</dbReference>
<evidence type="ECO:0000256" key="9">
    <source>
        <dbReference type="ARBA" id="ARBA00023274"/>
    </source>
</evidence>
<sequence length="528" mass="60012">MNSTSTHFVPPSRVGIYEPLHQFGMWGEPFKNNIGNGGSMNTPSHIIIPNNQKLDNNNLRILPMELLTCLIKKLPRPDIQIKYRDGLRRTARLLGKVACARRLMSSSWKQADTSSLGFSETMNPGIAAFEMEYGHWIEEQNRQICELRTVLHGHVTDVELRSLVENTMKHYFELFRMKSAAAKADVFFVMSGMWRTSAERFFLWIGGFRPSDLLKVLLPHFDVMTDQQVLDVCNLRQSCQQAEDALSQGMEKLQHTLAECVARGGLGEGNYIPQVNSAMERLEALVSFVNQADHLRHETLQQMHRILTTRQAARGLLALEGQTERYKRNLITKLQVRFFRYPQNSRVNSSSSSSIAIATMLSLSITSPGTAVTFLRGNVSANSTSSSFHGVRIQHQVSARVPISSSSRKPLTVMMSKREAELKEIRAKTTEELNEEVIDLKGELFMLRLQKSARNEFKSSEFRRMKKQVARILTVRREREIEEGIGKRLSRKLDRQWKKSIVVRPPPSLKKLQEEEAAEEAAEAAKSA</sequence>
<evidence type="ECO:0000256" key="7">
    <source>
        <dbReference type="ARBA" id="ARBA00023163"/>
    </source>
</evidence>
<dbReference type="EMBL" id="JADBGQ010000006">
    <property type="protein sequence ID" value="KAG5394088.1"/>
    <property type="molecule type" value="Genomic_DNA"/>
</dbReference>
<comment type="similarity">
    <text evidence="2">Belongs to the universal ribosomal protein uL29 family.</text>
</comment>
<evidence type="ECO:0000256" key="10">
    <source>
        <dbReference type="SAM" id="MobiDB-lite"/>
    </source>
</evidence>
<comment type="subcellular location">
    <subcellularLocation>
        <location evidence="1">Nucleus</location>
    </subcellularLocation>
</comment>
<dbReference type="CDD" id="cd00427">
    <property type="entry name" value="Ribosomal_L29_HIP"/>
    <property type="match status" value="1"/>
</dbReference>
<dbReference type="InterPro" id="IPR036049">
    <property type="entry name" value="Ribosomal_uL29_sf"/>
</dbReference>
<keyword evidence="9" id="KW-0687">Ribonucleoprotein</keyword>
<dbReference type="Pfam" id="PF14144">
    <property type="entry name" value="DOG1"/>
    <property type="match status" value="1"/>
</dbReference>
<keyword evidence="3" id="KW-0689">Ribosomal protein</keyword>
<evidence type="ECO:0000256" key="1">
    <source>
        <dbReference type="ARBA" id="ARBA00004123"/>
    </source>
</evidence>
<evidence type="ECO:0000313" key="12">
    <source>
        <dbReference type="EMBL" id="KAG5394088.1"/>
    </source>
</evidence>
<dbReference type="PANTHER" id="PTHR45693">
    <property type="entry name" value="TRANSCRIPTION FACTOR TGA9"/>
    <property type="match status" value="1"/>
</dbReference>
<evidence type="ECO:0000256" key="2">
    <source>
        <dbReference type="ARBA" id="ARBA00009254"/>
    </source>
</evidence>
<dbReference type="Gene3D" id="1.10.287.310">
    <property type="match status" value="1"/>
</dbReference>
<dbReference type="Proteomes" id="UP000823674">
    <property type="component" value="Chromosome A06"/>
</dbReference>
<evidence type="ECO:0000259" key="11">
    <source>
        <dbReference type="PROSITE" id="PS51806"/>
    </source>
</evidence>
<dbReference type="PROSITE" id="PS51806">
    <property type="entry name" value="DOG1"/>
    <property type="match status" value="1"/>
</dbReference>
<comment type="caution">
    <text evidence="12">The sequence shown here is derived from an EMBL/GenBank/DDBJ whole genome shotgun (WGS) entry which is preliminary data.</text>
</comment>
<evidence type="ECO:0000256" key="5">
    <source>
        <dbReference type="ARBA" id="ARBA00023125"/>
    </source>
</evidence>
<keyword evidence="6" id="KW-0010">Activator</keyword>
<keyword evidence="13" id="KW-1185">Reference proteome</keyword>
<reference evidence="12 13" key="1">
    <citation type="submission" date="2021-03" db="EMBL/GenBank/DDBJ databases">
        <authorList>
            <person name="King G.J."/>
            <person name="Bancroft I."/>
            <person name="Baten A."/>
            <person name="Bloomfield J."/>
            <person name="Borpatragohain P."/>
            <person name="He Z."/>
            <person name="Irish N."/>
            <person name="Irwin J."/>
            <person name="Liu K."/>
            <person name="Mauleon R.P."/>
            <person name="Moore J."/>
            <person name="Morris R."/>
            <person name="Ostergaard L."/>
            <person name="Wang B."/>
            <person name="Wells R."/>
        </authorList>
    </citation>
    <scope>NUCLEOTIDE SEQUENCE [LARGE SCALE GENOMIC DNA]</scope>
    <source>
        <strain evidence="12">R-o-18</strain>
        <tissue evidence="12">Leaf</tissue>
    </source>
</reference>
<dbReference type="PANTHER" id="PTHR45693:SF64">
    <property type="entry name" value="TRANSCRIPTION FACTOR TGA1"/>
    <property type="match status" value="1"/>
</dbReference>